<feature type="compositionally biased region" description="Polar residues" evidence="1">
    <location>
        <begin position="294"/>
        <end position="304"/>
    </location>
</feature>
<feature type="compositionally biased region" description="Basic and acidic residues" evidence="1">
    <location>
        <begin position="75"/>
        <end position="96"/>
    </location>
</feature>
<dbReference type="EMBL" id="JAFEMO010000012">
    <property type="protein sequence ID" value="KAH7554290.1"/>
    <property type="molecule type" value="Genomic_DNA"/>
</dbReference>
<comment type="caution">
    <text evidence="2">The sequence shown here is derived from an EMBL/GenBank/DDBJ whole genome shotgun (WGS) entry which is preliminary data.</text>
</comment>
<organism evidence="2 3">
    <name type="scientific">Xanthoceras sorbifolium</name>
    <dbReference type="NCBI Taxonomy" id="99658"/>
    <lineage>
        <taxon>Eukaryota</taxon>
        <taxon>Viridiplantae</taxon>
        <taxon>Streptophyta</taxon>
        <taxon>Embryophyta</taxon>
        <taxon>Tracheophyta</taxon>
        <taxon>Spermatophyta</taxon>
        <taxon>Magnoliopsida</taxon>
        <taxon>eudicotyledons</taxon>
        <taxon>Gunneridae</taxon>
        <taxon>Pentapetalae</taxon>
        <taxon>rosids</taxon>
        <taxon>malvids</taxon>
        <taxon>Sapindales</taxon>
        <taxon>Sapindaceae</taxon>
        <taxon>Xanthoceroideae</taxon>
        <taxon>Xanthoceras</taxon>
    </lineage>
</organism>
<evidence type="ECO:0000256" key="1">
    <source>
        <dbReference type="SAM" id="MobiDB-lite"/>
    </source>
</evidence>
<gene>
    <name evidence="2" type="ORF">JRO89_XS12G0156600</name>
</gene>
<dbReference type="Proteomes" id="UP000827721">
    <property type="component" value="Unassembled WGS sequence"/>
</dbReference>
<name>A0ABQ8HCS7_9ROSI</name>
<proteinExistence type="predicted"/>
<protein>
    <recommendedName>
        <fullName evidence="4">CCHC-type domain-containing protein</fullName>
    </recommendedName>
</protein>
<accession>A0ABQ8HCS7</accession>
<evidence type="ECO:0000313" key="2">
    <source>
        <dbReference type="EMBL" id="KAH7554290.1"/>
    </source>
</evidence>
<dbReference type="PANTHER" id="PTHR34222">
    <property type="entry name" value="GAG_PRE-INTEGRS DOMAIN-CONTAINING PROTEIN"/>
    <property type="match status" value="1"/>
</dbReference>
<dbReference type="PANTHER" id="PTHR34222:SF99">
    <property type="entry name" value="PROTEIN, PUTATIVE-RELATED"/>
    <property type="match status" value="1"/>
</dbReference>
<feature type="region of interest" description="Disordered" evidence="1">
    <location>
        <begin position="38"/>
        <end position="105"/>
    </location>
</feature>
<feature type="region of interest" description="Disordered" evidence="1">
    <location>
        <begin position="282"/>
        <end position="304"/>
    </location>
</feature>
<evidence type="ECO:0000313" key="3">
    <source>
        <dbReference type="Proteomes" id="UP000827721"/>
    </source>
</evidence>
<keyword evidence="3" id="KW-1185">Reference proteome</keyword>
<reference evidence="2 3" key="1">
    <citation type="submission" date="2021-02" db="EMBL/GenBank/DDBJ databases">
        <title>Plant Genome Project.</title>
        <authorList>
            <person name="Zhang R.-G."/>
        </authorList>
    </citation>
    <scope>NUCLEOTIDE SEQUENCE [LARGE SCALE GENOMIC DNA]</scope>
    <source>
        <tissue evidence="2">Leaves</tissue>
    </source>
</reference>
<sequence>MQFLMGLNESYGAIRRQILLMNPLPSVRQAYSSVSQEEKQKLLATHTTTDSGGSAAMAVRHGSRPNQFIAAGKMKRSDRPYSGPQEHRRYDQDKRRTSSSRGRPQCNHCGDMGHFIEKCYQLHGYPLGHPKARQNSNPNQNRLKNTLTANHVSDGLAKDEGKSMVTGLSESQLQQLLSLLSEKDTAFSSQAHASITKPGLSKVVPHNWIIDNGATDHISSSPELFLHKNKNCSLPPPISYYVPSLAYSHGPIPLPIHDPISTPLTAAPSSFSQSTAPDPIVISPVKPTPEPIVSSPTAPASTTY</sequence>
<evidence type="ECO:0008006" key="4">
    <source>
        <dbReference type="Google" id="ProtNLM"/>
    </source>
</evidence>